<sequence>MKRHERGIWQRRYWEHTIINDADYAAHMDYIHYNPVKHGWAVTVKDWPYSSFHRLVKMDIYPLNWAGLDLPLLEVGKLDN</sequence>
<dbReference type="InterPro" id="IPR036515">
    <property type="entry name" value="Transposase_17_sf"/>
</dbReference>
<dbReference type="InterPro" id="IPR052715">
    <property type="entry name" value="RAYT_transposase"/>
</dbReference>
<keyword evidence="2" id="KW-1185">Reference proteome</keyword>
<dbReference type="PANTHER" id="PTHR36966:SF1">
    <property type="entry name" value="REP-ASSOCIATED TYROSINE TRANSPOSASE"/>
    <property type="match status" value="1"/>
</dbReference>
<dbReference type="SUPFAM" id="SSF143422">
    <property type="entry name" value="Transposase IS200-like"/>
    <property type="match status" value="1"/>
</dbReference>
<dbReference type="Gene3D" id="3.30.70.1290">
    <property type="entry name" value="Transposase IS200-like"/>
    <property type="match status" value="1"/>
</dbReference>
<evidence type="ECO:0000313" key="1">
    <source>
        <dbReference type="EMBL" id="TCV77439.1"/>
    </source>
</evidence>
<evidence type="ECO:0000313" key="2">
    <source>
        <dbReference type="Proteomes" id="UP000295649"/>
    </source>
</evidence>
<gene>
    <name evidence="1" type="ORF">EDE11_1281</name>
</gene>
<reference evidence="1 2" key="1">
    <citation type="submission" date="2019-03" db="EMBL/GenBank/DDBJ databases">
        <title>Systems level insights into methane cycling in arid and semi-arid ecosystems.</title>
        <authorList>
            <person name="Kalyuzhnaya M."/>
        </authorList>
    </citation>
    <scope>NUCLEOTIDE SEQUENCE [LARGE SCALE GENOMIC DNA]</scope>
    <source>
        <strain evidence="1 2">S-1</strain>
    </source>
</reference>
<dbReference type="EMBL" id="SMCN01000028">
    <property type="protein sequence ID" value="TCV77439.1"/>
    <property type="molecule type" value="Genomic_DNA"/>
</dbReference>
<evidence type="ECO:0008006" key="3">
    <source>
        <dbReference type="Google" id="ProtNLM"/>
    </source>
</evidence>
<dbReference type="Proteomes" id="UP000295649">
    <property type="component" value="Unassembled WGS sequence"/>
</dbReference>
<proteinExistence type="predicted"/>
<organism evidence="1 2">
    <name type="scientific">Methylomonas methanica</name>
    <dbReference type="NCBI Taxonomy" id="421"/>
    <lineage>
        <taxon>Bacteria</taxon>
        <taxon>Pseudomonadati</taxon>
        <taxon>Pseudomonadota</taxon>
        <taxon>Gammaproteobacteria</taxon>
        <taxon>Methylococcales</taxon>
        <taxon>Methylococcaceae</taxon>
        <taxon>Methylomonas</taxon>
    </lineage>
</organism>
<comment type="caution">
    <text evidence="1">The sequence shown here is derived from an EMBL/GenBank/DDBJ whole genome shotgun (WGS) entry which is preliminary data.</text>
</comment>
<name>A0ABY2CGZ3_METMH</name>
<accession>A0ABY2CGZ3</accession>
<protein>
    <recommendedName>
        <fullName evidence="3">Transposase</fullName>
    </recommendedName>
</protein>
<dbReference type="PANTHER" id="PTHR36966">
    <property type="entry name" value="REP-ASSOCIATED TYROSINE TRANSPOSASE"/>
    <property type="match status" value="1"/>
</dbReference>